<dbReference type="EMBL" id="NMRN01000102">
    <property type="protein sequence ID" value="PAS91323.1"/>
    <property type="molecule type" value="Genomic_DNA"/>
</dbReference>
<evidence type="ECO:0000313" key="6">
    <source>
        <dbReference type="Proteomes" id="UP000623509"/>
    </source>
</evidence>
<dbReference type="SUPFAM" id="SSF52402">
    <property type="entry name" value="Adenine nucleotide alpha hydrolases-like"/>
    <property type="match status" value="1"/>
</dbReference>
<evidence type="ECO:0000313" key="3">
    <source>
        <dbReference type="EMBL" id="KAF7597716.1"/>
    </source>
</evidence>
<dbReference type="RefSeq" id="WP_095526036.1">
    <property type="nucleotide sequence ID" value="NZ_MDUX01000103.1"/>
</dbReference>
<dbReference type="Proteomes" id="UP000623509">
    <property type="component" value="Unassembled WGS sequence"/>
</dbReference>
<evidence type="ECO:0000256" key="1">
    <source>
        <dbReference type="ARBA" id="ARBA00008791"/>
    </source>
</evidence>
<dbReference type="InterPro" id="IPR014729">
    <property type="entry name" value="Rossmann-like_a/b/a_fold"/>
</dbReference>
<evidence type="ECO:0000313" key="4">
    <source>
        <dbReference type="EMBL" id="PAS91323.1"/>
    </source>
</evidence>
<dbReference type="Gene3D" id="3.40.50.620">
    <property type="entry name" value="HUPs"/>
    <property type="match status" value="1"/>
</dbReference>
<gene>
    <name evidence="3" type="ORF">BGI27_17275</name>
    <name evidence="4" type="ORF">CGU29_17080</name>
</gene>
<dbReference type="OrthoDB" id="8547832at2"/>
<dbReference type="Pfam" id="PF00582">
    <property type="entry name" value="Usp"/>
    <property type="match status" value="1"/>
</dbReference>
<proteinExistence type="inferred from homology"/>
<dbReference type="InterPro" id="IPR006015">
    <property type="entry name" value="Universal_stress_UspA"/>
</dbReference>
<dbReference type="AlphaFoldDB" id="A0A272EMH6"/>
<dbReference type="InterPro" id="IPR006016">
    <property type="entry name" value="UspA"/>
</dbReference>
<dbReference type="PANTHER" id="PTHR46268">
    <property type="entry name" value="STRESS RESPONSE PROTEIN NHAX"/>
    <property type="match status" value="1"/>
</dbReference>
<evidence type="ECO:0000313" key="5">
    <source>
        <dbReference type="Proteomes" id="UP000216107"/>
    </source>
</evidence>
<accession>A0A272EMH6</accession>
<keyword evidence="6" id="KW-1185">Reference proteome</keyword>
<dbReference type="EMBL" id="MDUX01000103">
    <property type="protein sequence ID" value="KAF7597716.1"/>
    <property type="molecule type" value="Genomic_DNA"/>
</dbReference>
<organism evidence="4 5">
    <name type="scientific">Candidatus Dactylopiibacterium carminicum</name>
    <dbReference type="NCBI Taxonomy" id="857335"/>
    <lineage>
        <taxon>Bacteria</taxon>
        <taxon>Pseudomonadati</taxon>
        <taxon>Pseudomonadota</taxon>
        <taxon>Betaproteobacteria</taxon>
        <taxon>Rhodocyclales</taxon>
        <taxon>Rhodocyclaceae</taxon>
        <taxon>Candidatus Dactylopiibacterium</taxon>
    </lineage>
</organism>
<evidence type="ECO:0000259" key="2">
    <source>
        <dbReference type="Pfam" id="PF00582"/>
    </source>
</evidence>
<name>A0A272EMH6_9RHOO</name>
<protein>
    <submittedName>
        <fullName evidence="3 4">Universal stress protein</fullName>
    </submittedName>
</protein>
<reference evidence="3 6" key="1">
    <citation type="submission" date="2016-08" db="EMBL/GenBank/DDBJ databases">
        <title>Candidatus Dactylopiibacterium carminicum genome sequence.</title>
        <authorList>
            <person name="Ramirez-Puebla S.T."/>
            <person name="Ormeno-Orrillo E."/>
            <person name="Vera-Ponce De Leon A."/>
            <person name="Luis L."/>
            <person name="Sanchez-Flores A."/>
            <person name="Monica R."/>
            <person name="Martinez-Romero E."/>
        </authorList>
    </citation>
    <scope>NUCLEOTIDE SEQUENCE [LARGE SCALE GENOMIC DNA]</scope>
    <source>
        <strain evidence="3">END1</strain>
    </source>
</reference>
<dbReference type="CDD" id="cd00293">
    <property type="entry name" value="USP-like"/>
    <property type="match status" value="1"/>
</dbReference>
<reference evidence="4 5" key="2">
    <citation type="submission" date="2017-07" db="EMBL/GenBank/DDBJ databases">
        <title>Candidatus Dactylopiibacterium carminicum, a nitrogen-fixing symbiont of the cochineal insect Dactylopius coccus and Dactylopius opuntiae (Hemiptera: Coccoidea: Dactylopiidae).</title>
        <authorList>
            <person name="Vera A."/>
        </authorList>
    </citation>
    <scope>NUCLEOTIDE SEQUENCE [LARGE SCALE GENOMIC DNA]</scope>
    <source>
        <strain evidence="4 5">NFDCM</strain>
    </source>
</reference>
<dbReference type="PRINTS" id="PR01438">
    <property type="entry name" value="UNVRSLSTRESS"/>
</dbReference>
<feature type="domain" description="UspA" evidence="2">
    <location>
        <begin position="20"/>
        <end position="160"/>
    </location>
</feature>
<comment type="caution">
    <text evidence="4">The sequence shown here is derived from an EMBL/GenBank/DDBJ whole genome shotgun (WGS) entry which is preliminary data.</text>
</comment>
<dbReference type="Proteomes" id="UP000216107">
    <property type="component" value="Unassembled WGS sequence"/>
</dbReference>
<dbReference type="PANTHER" id="PTHR46268:SF6">
    <property type="entry name" value="UNIVERSAL STRESS PROTEIN UP12"/>
    <property type="match status" value="1"/>
</dbReference>
<comment type="similarity">
    <text evidence="1">Belongs to the universal stress protein A family.</text>
</comment>
<sequence length="160" mass="17320">MTEENTTLNDGLDNGISAMMNILLAVDGSEFSSRAADALITYAGRWRVMPRVHVLYVHLPIPIGFATKHVPREIVDNYYHEEGQAVVAPVAERLREAGMEVLTHVRVGSPGETIAHAVRDLECDAVWMGTHGRGSVTQALLGSVASRVVALAHTPVTLVK</sequence>